<dbReference type="RefSeq" id="YP_009187680.1">
    <property type="nucleotide sequence ID" value="NC_028659.1"/>
</dbReference>
<gene>
    <name evidence="1" type="ORF">KB57_067</name>
</gene>
<keyword evidence="2" id="KW-1185">Reference proteome</keyword>
<evidence type="ECO:0000313" key="2">
    <source>
        <dbReference type="Proteomes" id="UP000203990"/>
    </source>
</evidence>
<proteinExistence type="predicted"/>
<sequence length="172" mass="19536">MTDQEIVAYIRLLLGSISPEVLPDEIILAFLAIEKSKANYPSDDNTPCTVYYVIYNTLVDVVRWLILQEVNTGEASITDRLEKIGDETIQIKGGSPYQNWKDFLDWLLENPDYVNDCLSAVRGLVIVGGVREDEFNRVKYDRNSRGPFDVGGIIPQTGVPGIPRRYPRRWPC</sequence>
<dbReference type="Proteomes" id="UP000203990">
    <property type="component" value="Segment"/>
</dbReference>
<accession>A0A0S1S5F4</accession>
<reference evidence="1 2" key="1">
    <citation type="submission" date="2015-10" db="EMBL/GenBank/DDBJ databases">
        <title>Complete genome sequence of Klebsiella pneumoniae bacteriophage vB_KpnM_KB57.</title>
        <authorList>
            <person name="Volozhantsev N.V."/>
            <person name="Popova A.V."/>
            <person name="Krasilnikova V.M."/>
            <person name="Bogun A.G."/>
        </authorList>
    </citation>
    <scope>NUCLEOTIDE SEQUENCE [LARGE SCALE GENOMIC DNA]</scope>
</reference>
<dbReference type="EMBL" id="KT934943">
    <property type="protein sequence ID" value="ALM02460.1"/>
    <property type="molecule type" value="Genomic_DNA"/>
</dbReference>
<dbReference type="KEGG" id="vg:26523023"/>
<protein>
    <submittedName>
        <fullName evidence="1">Uncharacterized protein</fullName>
    </submittedName>
</protein>
<dbReference type="InterPro" id="IPR058761">
    <property type="entry name" value="PhiTE_adapter-like"/>
</dbReference>
<dbReference type="OrthoDB" id="10579at10239"/>
<name>A0A0S1S5F4_9CAUD</name>
<organism evidence="1 2">
    <name type="scientific">Klebsiella phage vB_KpnM_KB57</name>
    <dbReference type="NCBI Taxonomy" id="1719140"/>
    <lineage>
        <taxon>Viruses</taxon>
        <taxon>Duplodnaviria</taxon>
        <taxon>Heunggongvirae</taxon>
        <taxon>Uroviricota</taxon>
        <taxon>Caudoviricetes</taxon>
        <taxon>Vequintavirinae</taxon>
        <taxon>Mydovirus</taxon>
        <taxon>Mydovirus KB57</taxon>
    </lineage>
</organism>
<evidence type="ECO:0000313" key="1">
    <source>
        <dbReference type="EMBL" id="ALM02460.1"/>
    </source>
</evidence>
<dbReference type="GeneID" id="26523023"/>
<dbReference type="Pfam" id="PF26075">
    <property type="entry name" value="Phage_Adaptor_PhiTE"/>
    <property type="match status" value="1"/>
</dbReference>